<organism evidence="1">
    <name type="scientific">Corethron hystrix</name>
    <dbReference type="NCBI Taxonomy" id="216773"/>
    <lineage>
        <taxon>Eukaryota</taxon>
        <taxon>Sar</taxon>
        <taxon>Stramenopiles</taxon>
        <taxon>Ochrophyta</taxon>
        <taxon>Bacillariophyta</taxon>
        <taxon>Coscinodiscophyceae</taxon>
        <taxon>Corethrophycidae</taxon>
        <taxon>Corethrales</taxon>
        <taxon>Corethraceae</taxon>
        <taxon>Corethron</taxon>
    </lineage>
</organism>
<proteinExistence type="predicted"/>
<gene>
    <name evidence="1" type="ORF">CHYS00102_LOCUS25619</name>
</gene>
<sequence>MDVTRMLESVAAIRRGEGVATNAAQGEGKRYRRPTAAREAKGFESCGHRCIDIFLLFTMCSLWCGPHGAVRCGPVWGASTDLRTQFHPTKNLKHWTSFHTKN</sequence>
<evidence type="ECO:0000313" key="1">
    <source>
        <dbReference type="EMBL" id="CAD8898405.1"/>
    </source>
</evidence>
<reference evidence="1" key="1">
    <citation type="submission" date="2021-01" db="EMBL/GenBank/DDBJ databases">
        <authorList>
            <person name="Corre E."/>
            <person name="Pelletier E."/>
            <person name="Niang G."/>
            <person name="Scheremetjew M."/>
            <person name="Finn R."/>
            <person name="Kale V."/>
            <person name="Holt S."/>
            <person name="Cochrane G."/>
            <person name="Meng A."/>
            <person name="Brown T."/>
            <person name="Cohen L."/>
        </authorList>
    </citation>
    <scope>NUCLEOTIDE SEQUENCE</scope>
    <source>
        <strain evidence="1">308</strain>
    </source>
</reference>
<name>A0A7S1BW25_9STRA</name>
<dbReference type="AlphaFoldDB" id="A0A7S1BW25"/>
<accession>A0A7S1BW25</accession>
<dbReference type="EMBL" id="HBFR01035195">
    <property type="protein sequence ID" value="CAD8898405.1"/>
    <property type="molecule type" value="Transcribed_RNA"/>
</dbReference>
<protein>
    <submittedName>
        <fullName evidence="1">Uncharacterized protein</fullName>
    </submittedName>
</protein>